<dbReference type="PANTHER" id="PTHR44329">
    <property type="entry name" value="SERINE/THREONINE-PROTEIN KINASE TNNI3K-RELATED"/>
    <property type="match status" value="1"/>
</dbReference>
<gene>
    <name evidence="2" type="ORF">M407DRAFT_99234</name>
</gene>
<dbReference type="EMBL" id="KN823057">
    <property type="protein sequence ID" value="KIO24650.1"/>
    <property type="molecule type" value="Genomic_DNA"/>
</dbReference>
<protein>
    <recommendedName>
        <fullName evidence="1">Protein kinase domain-containing protein</fullName>
    </recommendedName>
</protein>
<dbReference type="InterPro" id="IPR001245">
    <property type="entry name" value="Ser-Thr/Tyr_kinase_cat_dom"/>
</dbReference>
<dbReference type="InterPro" id="IPR011009">
    <property type="entry name" value="Kinase-like_dom_sf"/>
</dbReference>
<dbReference type="PROSITE" id="PS50011">
    <property type="entry name" value="PROTEIN_KINASE_DOM"/>
    <property type="match status" value="1"/>
</dbReference>
<feature type="domain" description="Protein kinase" evidence="1">
    <location>
        <begin position="1"/>
        <end position="232"/>
    </location>
</feature>
<organism evidence="2 3">
    <name type="scientific">Tulasnella calospora MUT 4182</name>
    <dbReference type="NCBI Taxonomy" id="1051891"/>
    <lineage>
        <taxon>Eukaryota</taxon>
        <taxon>Fungi</taxon>
        <taxon>Dikarya</taxon>
        <taxon>Basidiomycota</taxon>
        <taxon>Agaricomycotina</taxon>
        <taxon>Agaricomycetes</taxon>
        <taxon>Cantharellales</taxon>
        <taxon>Tulasnellaceae</taxon>
        <taxon>Tulasnella</taxon>
    </lineage>
</organism>
<dbReference type="STRING" id="1051891.A0A0C3Q603"/>
<accession>A0A0C3Q603</accession>
<dbReference type="Gene3D" id="1.10.510.10">
    <property type="entry name" value="Transferase(Phosphotransferase) domain 1"/>
    <property type="match status" value="1"/>
</dbReference>
<dbReference type="InterPro" id="IPR000719">
    <property type="entry name" value="Prot_kinase_dom"/>
</dbReference>
<keyword evidence="3" id="KW-1185">Reference proteome</keyword>
<proteinExistence type="predicted"/>
<dbReference type="SUPFAM" id="SSF56112">
    <property type="entry name" value="Protein kinase-like (PK-like)"/>
    <property type="match status" value="1"/>
</dbReference>
<sequence length="237" mass="26924">MVGHGQNDPNFKRWTAAVDQRLKKDISAWKRIKGPFIQTIGFATVDGLPAVLTEFEEGTTAKDFLAKKPMPHKRRLVLEFAEAVRILHREQLSHGNIEPRHFMADKKGKAKLGGFCFHQMIEEELKKVNPSEEYRRSSRYTPPEVLEGRPTSDKSDVYSFACVAVELITGKIPFAAIPQEAAVTQLAINGEPHLTKEYTELQNDPWWATLRSCWSKSPEARPSMETVYQKLLSTSKK</sequence>
<dbReference type="GO" id="GO:0004674">
    <property type="term" value="F:protein serine/threonine kinase activity"/>
    <property type="evidence" value="ECO:0007669"/>
    <property type="project" value="TreeGrafter"/>
</dbReference>
<dbReference type="PIRSF" id="PIRSF000654">
    <property type="entry name" value="Integrin-linked_kinase"/>
    <property type="match status" value="1"/>
</dbReference>
<reference evidence="3" key="2">
    <citation type="submission" date="2015-01" db="EMBL/GenBank/DDBJ databases">
        <title>Evolutionary Origins and Diversification of the Mycorrhizal Mutualists.</title>
        <authorList>
            <consortium name="DOE Joint Genome Institute"/>
            <consortium name="Mycorrhizal Genomics Consortium"/>
            <person name="Kohler A."/>
            <person name="Kuo A."/>
            <person name="Nagy L.G."/>
            <person name="Floudas D."/>
            <person name="Copeland A."/>
            <person name="Barry K.W."/>
            <person name="Cichocki N."/>
            <person name="Veneault-Fourrey C."/>
            <person name="LaButti K."/>
            <person name="Lindquist E.A."/>
            <person name="Lipzen A."/>
            <person name="Lundell T."/>
            <person name="Morin E."/>
            <person name="Murat C."/>
            <person name="Riley R."/>
            <person name="Ohm R."/>
            <person name="Sun H."/>
            <person name="Tunlid A."/>
            <person name="Henrissat B."/>
            <person name="Grigoriev I.V."/>
            <person name="Hibbett D.S."/>
            <person name="Martin F."/>
        </authorList>
    </citation>
    <scope>NUCLEOTIDE SEQUENCE [LARGE SCALE GENOMIC DNA]</scope>
    <source>
        <strain evidence="3">MUT 4182</strain>
    </source>
</reference>
<dbReference type="HOGENOM" id="CLU_000288_7_18_1"/>
<reference evidence="2 3" key="1">
    <citation type="submission" date="2014-04" db="EMBL/GenBank/DDBJ databases">
        <authorList>
            <consortium name="DOE Joint Genome Institute"/>
            <person name="Kuo A."/>
            <person name="Girlanda M."/>
            <person name="Perotto S."/>
            <person name="Kohler A."/>
            <person name="Nagy L.G."/>
            <person name="Floudas D."/>
            <person name="Copeland A."/>
            <person name="Barry K.W."/>
            <person name="Cichocki N."/>
            <person name="Veneault-Fourrey C."/>
            <person name="LaButti K."/>
            <person name="Lindquist E.A."/>
            <person name="Lipzen A."/>
            <person name="Lundell T."/>
            <person name="Morin E."/>
            <person name="Murat C."/>
            <person name="Sun H."/>
            <person name="Tunlid A."/>
            <person name="Henrissat B."/>
            <person name="Grigoriev I.V."/>
            <person name="Hibbett D.S."/>
            <person name="Martin F."/>
            <person name="Nordberg H.P."/>
            <person name="Cantor M.N."/>
            <person name="Hua S.X."/>
        </authorList>
    </citation>
    <scope>NUCLEOTIDE SEQUENCE [LARGE SCALE GENOMIC DNA]</scope>
    <source>
        <strain evidence="2 3">MUT 4182</strain>
    </source>
</reference>
<evidence type="ECO:0000259" key="1">
    <source>
        <dbReference type="PROSITE" id="PS50011"/>
    </source>
</evidence>
<dbReference type="GO" id="GO:0005524">
    <property type="term" value="F:ATP binding"/>
    <property type="evidence" value="ECO:0007669"/>
    <property type="project" value="InterPro"/>
</dbReference>
<dbReference type="Proteomes" id="UP000054248">
    <property type="component" value="Unassembled WGS sequence"/>
</dbReference>
<dbReference type="Pfam" id="PF07714">
    <property type="entry name" value="PK_Tyr_Ser-Thr"/>
    <property type="match status" value="1"/>
</dbReference>
<evidence type="ECO:0000313" key="3">
    <source>
        <dbReference type="Proteomes" id="UP000054248"/>
    </source>
</evidence>
<dbReference type="InterPro" id="IPR051681">
    <property type="entry name" value="Ser/Thr_Kinases-Pseudokinases"/>
</dbReference>
<dbReference type="OrthoDB" id="544350at2759"/>
<name>A0A0C3Q603_9AGAM</name>
<dbReference type="AlphaFoldDB" id="A0A0C3Q603"/>
<evidence type="ECO:0000313" key="2">
    <source>
        <dbReference type="EMBL" id="KIO24650.1"/>
    </source>
</evidence>